<feature type="transmembrane region" description="Helical" evidence="2">
    <location>
        <begin position="134"/>
        <end position="152"/>
    </location>
</feature>
<accession>A0ABT9NYV4</accession>
<keyword evidence="2" id="KW-0472">Membrane</keyword>
<feature type="compositionally biased region" description="Basic and acidic residues" evidence="1">
    <location>
        <begin position="529"/>
        <end position="542"/>
    </location>
</feature>
<dbReference type="PANTHER" id="PTHR45138">
    <property type="entry name" value="REGULATORY COMPONENTS OF SENSORY TRANSDUCTION SYSTEM"/>
    <property type="match status" value="1"/>
</dbReference>
<feature type="transmembrane region" description="Helical" evidence="2">
    <location>
        <begin position="35"/>
        <end position="57"/>
    </location>
</feature>
<name>A0ABT9NYV4_9ACTN</name>
<comment type="caution">
    <text evidence="4">The sequence shown here is derived from an EMBL/GenBank/DDBJ whole genome shotgun (WGS) entry which is preliminary data.</text>
</comment>
<gene>
    <name evidence="4" type="ORF">J2S57_001063</name>
</gene>
<keyword evidence="2" id="KW-1133">Transmembrane helix</keyword>
<dbReference type="Proteomes" id="UP001235712">
    <property type="component" value="Unassembled WGS sequence"/>
</dbReference>
<sequence>MGAFTERACVLALLAGALLCAVLLGAWFPATGQAELWIFAVHSPLAAGVAVLGTLLARSRAPAGPVREGWTLLVVANVVWAVAQTIFVVYAMLGVVAPSPAVTDLMWFVAGTVSAVGIRRLARGRSRRRDLSWMELAPLVAAVCVLLLVMLWPDVTRSRLGPVAVVTILGYPLVYVCVATVMAQAVVAGSLRLRHNWGLGLLTAGLVVDAVGFVAWAPVLLDETYRPGRSLLDLGWSVGLLLMGLGAWRAKPLTTVSDPADARNRGGLLPTVSFLLLSGVQIWATGQDARLAALSIGVGMVGVLLALRGSVLRRTNAALRHDSRTDPLLGIANRLQLAEDLEAADERAAQGERYAVALFDLDRFKVYNDRLGHQAGDRALQSVAGLLDTGCRAEDRIYRYGGEELLLLLRSVDVDQAWAIVERHRVTLEQARFDHPGNEPFGVLTVSAGVACVRAGENPQQVGQRADEALYRAKAAGRNRVEASLAVAHVPDALVPDPTVPNPSVRNPSVRNPTDRNPTVPNPTVPNPRNRDSSREPGRPHA</sequence>
<evidence type="ECO:0000313" key="5">
    <source>
        <dbReference type="Proteomes" id="UP001235712"/>
    </source>
</evidence>
<dbReference type="RefSeq" id="WP_307238971.1">
    <property type="nucleotide sequence ID" value="NZ_JAUSQZ010000001.1"/>
</dbReference>
<organism evidence="4 5">
    <name type="scientific">Kineosporia succinea</name>
    <dbReference type="NCBI Taxonomy" id="84632"/>
    <lineage>
        <taxon>Bacteria</taxon>
        <taxon>Bacillati</taxon>
        <taxon>Actinomycetota</taxon>
        <taxon>Actinomycetes</taxon>
        <taxon>Kineosporiales</taxon>
        <taxon>Kineosporiaceae</taxon>
        <taxon>Kineosporia</taxon>
    </lineage>
</organism>
<keyword evidence="5" id="KW-1185">Reference proteome</keyword>
<proteinExistence type="predicted"/>
<reference evidence="4 5" key="1">
    <citation type="submission" date="2023-07" db="EMBL/GenBank/DDBJ databases">
        <title>Sequencing the genomes of 1000 actinobacteria strains.</title>
        <authorList>
            <person name="Klenk H.-P."/>
        </authorList>
    </citation>
    <scope>NUCLEOTIDE SEQUENCE [LARGE SCALE GENOMIC DNA]</scope>
    <source>
        <strain evidence="4 5">DSM 44388</strain>
    </source>
</reference>
<dbReference type="SMART" id="SM00267">
    <property type="entry name" value="GGDEF"/>
    <property type="match status" value="1"/>
</dbReference>
<keyword evidence="2" id="KW-0812">Transmembrane</keyword>
<feature type="domain" description="GGDEF" evidence="3">
    <location>
        <begin position="352"/>
        <end position="486"/>
    </location>
</feature>
<evidence type="ECO:0000256" key="1">
    <source>
        <dbReference type="SAM" id="MobiDB-lite"/>
    </source>
</evidence>
<dbReference type="SUPFAM" id="SSF55073">
    <property type="entry name" value="Nucleotide cyclase"/>
    <property type="match status" value="1"/>
</dbReference>
<dbReference type="NCBIfam" id="TIGR00254">
    <property type="entry name" value="GGDEF"/>
    <property type="match status" value="1"/>
</dbReference>
<dbReference type="InterPro" id="IPR050469">
    <property type="entry name" value="Diguanylate_Cyclase"/>
</dbReference>
<feature type="transmembrane region" description="Helical" evidence="2">
    <location>
        <begin position="69"/>
        <end position="93"/>
    </location>
</feature>
<feature type="transmembrane region" description="Helical" evidence="2">
    <location>
        <begin position="268"/>
        <end position="285"/>
    </location>
</feature>
<dbReference type="Gene3D" id="3.30.70.270">
    <property type="match status" value="1"/>
</dbReference>
<dbReference type="InterPro" id="IPR043128">
    <property type="entry name" value="Rev_trsase/Diguanyl_cyclase"/>
</dbReference>
<feature type="transmembrane region" description="Helical" evidence="2">
    <location>
        <begin position="291"/>
        <end position="311"/>
    </location>
</feature>
<evidence type="ECO:0000256" key="2">
    <source>
        <dbReference type="SAM" id="Phobius"/>
    </source>
</evidence>
<dbReference type="CDD" id="cd01949">
    <property type="entry name" value="GGDEF"/>
    <property type="match status" value="1"/>
</dbReference>
<feature type="transmembrane region" description="Helical" evidence="2">
    <location>
        <begin position="105"/>
        <end position="122"/>
    </location>
</feature>
<feature type="transmembrane region" description="Helical" evidence="2">
    <location>
        <begin position="231"/>
        <end position="248"/>
    </location>
</feature>
<dbReference type="InterPro" id="IPR029787">
    <property type="entry name" value="Nucleotide_cyclase"/>
</dbReference>
<dbReference type="EMBL" id="JAUSQZ010000001">
    <property type="protein sequence ID" value="MDP9825314.1"/>
    <property type="molecule type" value="Genomic_DNA"/>
</dbReference>
<dbReference type="PROSITE" id="PS50887">
    <property type="entry name" value="GGDEF"/>
    <property type="match status" value="1"/>
</dbReference>
<feature type="region of interest" description="Disordered" evidence="1">
    <location>
        <begin position="493"/>
        <end position="542"/>
    </location>
</feature>
<dbReference type="Pfam" id="PF00990">
    <property type="entry name" value="GGDEF"/>
    <property type="match status" value="1"/>
</dbReference>
<dbReference type="PANTHER" id="PTHR45138:SF9">
    <property type="entry name" value="DIGUANYLATE CYCLASE DGCM-RELATED"/>
    <property type="match status" value="1"/>
</dbReference>
<protein>
    <submittedName>
        <fullName evidence="4">Diguanylate cyclase (GGDEF)-like protein</fullName>
    </submittedName>
</protein>
<evidence type="ECO:0000259" key="3">
    <source>
        <dbReference type="PROSITE" id="PS50887"/>
    </source>
</evidence>
<dbReference type="InterPro" id="IPR000160">
    <property type="entry name" value="GGDEF_dom"/>
</dbReference>
<feature type="transmembrane region" description="Helical" evidence="2">
    <location>
        <begin position="164"/>
        <end position="187"/>
    </location>
</feature>
<feature type="transmembrane region" description="Helical" evidence="2">
    <location>
        <begin position="199"/>
        <end position="219"/>
    </location>
</feature>
<evidence type="ECO:0000313" key="4">
    <source>
        <dbReference type="EMBL" id="MDP9825314.1"/>
    </source>
</evidence>